<dbReference type="InterPro" id="IPR051147">
    <property type="entry name" value="CFAP_domain-containing"/>
</dbReference>
<dbReference type="PANTHER" id="PTHR21683:SF2">
    <property type="entry name" value="COILED-COIL DOMAIN-CONTAINING PROTEIN 42 LIKE-2-LIKE"/>
    <property type="match status" value="1"/>
</dbReference>
<organism evidence="4">
    <name type="scientific">Aureococcus anophagefferens</name>
    <name type="common">Harmful bloom alga</name>
    <dbReference type="NCBI Taxonomy" id="44056"/>
    <lineage>
        <taxon>Eukaryota</taxon>
        <taxon>Sar</taxon>
        <taxon>Stramenopiles</taxon>
        <taxon>Ochrophyta</taxon>
        <taxon>Pelagophyceae</taxon>
        <taxon>Pelagomonadales</taxon>
        <taxon>Pelagomonadaceae</taxon>
        <taxon>Aureococcus</taxon>
    </lineage>
</organism>
<feature type="region of interest" description="Disordered" evidence="2">
    <location>
        <begin position="198"/>
        <end position="217"/>
    </location>
</feature>
<feature type="region of interest" description="Disordered" evidence="2">
    <location>
        <begin position="269"/>
        <end position="402"/>
    </location>
</feature>
<evidence type="ECO:0000256" key="1">
    <source>
        <dbReference type="SAM" id="Coils"/>
    </source>
</evidence>
<dbReference type="PANTHER" id="PTHR21683">
    <property type="entry name" value="COILED-COIL DOMAIN-CONTAINING PROTEIN 42 LIKE-2-LIKE-RELATED"/>
    <property type="match status" value="1"/>
</dbReference>
<keyword evidence="4" id="KW-1185">Reference proteome</keyword>
<evidence type="ECO:0008006" key="5">
    <source>
        <dbReference type="Google" id="ProtNLM"/>
    </source>
</evidence>
<proteinExistence type="predicted"/>
<evidence type="ECO:0000256" key="2">
    <source>
        <dbReference type="SAM" id="MobiDB-lite"/>
    </source>
</evidence>
<feature type="compositionally biased region" description="Low complexity" evidence="2">
    <location>
        <begin position="320"/>
        <end position="332"/>
    </location>
</feature>
<feature type="region of interest" description="Disordered" evidence="2">
    <location>
        <begin position="1"/>
        <end position="33"/>
    </location>
</feature>
<reference evidence="3 4" key="1">
    <citation type="journal article" date="2011" name="Proc. Natl. Acad. Sci. U.S.A.">
        <title>Niche of harmful alga Aureococcus anophagefferens revealed through ecogenomics.</title>
        <authorList>
            <person name="Gobler C.J."/>
            <person name="Berry D.L."/>
            <person name="Dyhrman S.T."/>
            <person name="Wilhelm S.W."/>
            <person name="Salamov A."/>
            <person name="Lobanov A.V."/>
            <person name="Zhang Y."/>
            <person name="Collier J.L."/>
            <person name="Wurch L.L."/>
            <person name="Kustka A.B."/>
            <person name="Dill B.D."/>
            <person name="Shah M."/>
            <person name="VerBerkmoes N.C."/>
            <person name="Kuo A."/>
            <person name="Terry A."/>
            <person name="Pangilinan J."/>
            <person name="Lindquist E.A."/>
            <person name="Lucas S."/>
            <person name="Paulsen I.T."/>
            <person name="Hattenrath-Lehmann T.K."/>
            <person name="Talmage S.C."/>
            <person name="Walker E.A."/>
            <person name="Koch F."/>
            <person name="Burson A.M."/>
            <person name="Marcoval M.A."/>
            <person name="Tang Y.Z."/>
            <person name="Lecleir G.R."/>
            <person name="Coyne K.J."/>
            <person name="Berg G.M."/>
            <person name="Bertrand E.M."/>
            <person name="Saito M.A."/>
            <person name="Gladyshev V.N."/>
            <person name="Grigoriev I.V."/>
        </authorList>
    </citation>
    <scope>NUCLEOTIDE SEQUENCE [LARGE SCALE GENOMIC DNA]</scope>
    <source>
        <strain evidence="4">CCMP 1984</strain>
    </source>
</reference>
<dbReference type="AlphaFoldDB" id="F0YN78"/>
<gene>
    <name evidence="3" type="ORF">AURANDRAFT_68012</name>
</gene>
<dbReference type="KEGG" id="aaf:AURANDRAFT_68012"/>
<keyword evidence="1" id="KW-0175">Coiled coil</keyword>
<accession>F0YN78</accession>
<dbReference type="RefSeq" id="XP_009041869.1">
    <property type="nucleotide sequence ID" value="XM_009043621.1"/>
</dbReference>
<dbReference type="Proteomes" id="UP000002729">
    <property type="component" value="Unassembled WGS sequence"/>
</dbReference>
<feature type="compositionally biased region" description="Low complexity" evidence="2">
    <location>
        <begin position="342"/>
        <end position="352"/>
    </location>
</feature>
<protein>
    <recommendedName>
        <fullName evidence="5">DUF4200 domain-containing protein</fullName>
    </recommendedName>
</protein>
<name>F0YN78_AURAN</name>
<sequence length="402" mass="46158">MPKRRNICDTKTHSDAERKPFAKKTAADERKQIEQKELDIERLSKQRQMKIADVFPRSANSLERDLQRNKVCQEFLTEVCVHLTEDYHEIQDLLNRHKTLRGANDDLSKRQKDYEDLSEKKKDDFIKYMKERANEILNANNEIAFLQDKLEATESTTYRLQNEVDSTIRGMSDKTLELCQILSAVDNLLERFVRHMHSHKQKRDVPSEKKAAGKPVAKSPEDLECGVLRLFLLEGKRAMDRLDEICAYMTDYNDICAEYDKWSSKGTRKLGERRGARRRMAIPAAATHPPRRASKREISATKAPQRSGATHAERRRARRPSSVTSSTSALSRESYCPANGNPALLTAAPPRRAQTRSQPQDLGQDPRQLPPPSRDPKLRSDRGRGSRNYFPSPRPWRLADGP</sequence>
<evidence type="ECO:0000313" key="3">
    <source>
        <dbReference type="EMBL" id="EGB03398.1"/>
    </source>
</evidence>
<evidence type="ECO:0000313" key="4">
    <source>
        <dbReference type="Proteomes" id="UP000002729"/>
    </source>
</evidence>
<dbReference type="GeneID" id="20226559"/>
<dbReference type="EMBL" id="GL833172">
    <property type="protein sequence ID" value="EGB03398.1"/>
    <property type="molecule type" value="Genomic_DNA"/>
</dbReference>
<feature type="coiled-coil region" evidence="1">
    <location>
        <begin position="90"/>
        <end position="156"/>
    </location>
</feature>
<dbReference type="InParanoid" id="F0YN78"/>
<dbReference type="eggNOG" id="ENOG502QRZS">
    <property type="taxonomic scope" value="Eukaryota"/>
</dbReference>
<dbReference type="OrthoDB" id="10264298at2759"/>
<feature type="compositionally biased region" description="Basic and acidic residues" evidence="2">
    <location>
        <begin position="374"/>
        <end position="384"/>
    </location>
</feature>